<proteinExistence type="predicted"/>
<comment type="caution">
    <text evidence="1">The sequence shown here is derived from an EMBL/GenBank/DDBJ whole genome shotgun (WGS) entry which is preliminary data.</text>
</comment>
<keyword evidence="2" id="KW-1185">Reference proteome</keyword>
<evidence type="ECO:0000313" key="2">
    <source>
        <dbReference type="Proteomes" id="UP000265520"/>
    </source>
</evidence>
<feature type="non-terminal residue" evidence="1">
    <location>
        <position position="1"/>
    </location>
</feature>
<dbReference type="Proteomes" id="UP000265520">
    <property type="component" value="Unassembled WGS sequence"/>
</dbReference>
<sequence length="42" mass="4614">ASGAYRSYDKQHRGTIIVLVPGCVVLVRSSYYDGKHRGTMDG</sequence>
<dbReference type="EMBL" id="LXQA010558478">
    <property type="protein sequence ID" value="MCI59165.1"/>
    <property type="molecule type" value="Genomic_DNA"/>
</dbReference>
<accession>A0A392TGV4</accession>
<dbReference type="AlphaFoldDB" id="A0A392TGV4"/>
<protein>
    <submittedName>
        <fullName evidence="1">Uncharacterized protein</fullName>
    </submittedName>
</protein>
<name>A0A392TGV4_9FABA</name>
<reference evidence="1 2" key="1">
    <citation type="journal article" date="2018" name="Front. Plant Sci.">
        <title>Red Clover (Trifolium pratense) and Zigzag Clover (T. medium) - A Picture of Genomic Similarities and Differences.</title>
        <authorList>
            <person name="Dluhosova J."/>
            <person name="Istvanek J."/>
            <person name="Nedelnik J."/>
            <person name="Repkova J."/>
        </authorList>
    </citation>
    <scope>NUCLEOTIDE SEQUENCE [LARGE SCALE GENOMIC DNA]</scope>
    <source>
        <strain evidence="2">cv. 10/8</strain>
        <tissue evidence="1">Leaf</tissue>
    </source>
</reference>
<evidence type="ECO:0000313" key="1">
    <source>
        <dbReference type="EMBL" id="MCI59165.1"/>
    </source>
</evidence>
<organism evidence="1 2">
    <name type="scientific">Trifolium medium</name>
    <dbReference type="NCBI Taxonomy" id="97028"/>
    <lineage>
        <taxon>Eukaryota</taxon>
        <taxon>Viridiplantae</taxon>
        <taxon>Streptophyta</taxon>
        <taxon>Embryophyta</taxon>
        <taxon>Tracheophyta</taxon>
        <taxon>Spermatophyta</taxon>
        <taxon>Magnoliopsida</taxon>
        <taxon>eudicotyledons</taxon>
        <taxon>Gunneridae</taxon>
        <taxon>Pentapetalae</taxon>
        <taxon>rosids</taxon>
        <taxon>fabids</taxon>
        <taxon>Fabales</taxon>
        <taxon>Fabaceae</taxon>
        <taxon>Papilionoideae</taxon>
        <taxon>50 kb inversion clade</taxon>
        <taxon>NPAAA clade</taxon>
        <taxon>Hologalegina</taxon>
        <taxon>IRL clade</taxon>
        <taxon>Trifolieae</taxon>
        <taxon>Trifolium</taxon>
    </lineage>
</organism>